<organism evidence="1 2">
    <name type="scientific">Methanobrevibacter curvatus</name>
    <dbReference type="NCBI Taxonomy" id="49547"/>
    <lineage>
        <taxon>Archaea</taxon>
        <taxon>Methanobacteriati</taxon>
        <taxon>Methanobacteriota</taxon>
        <taxon>Methanomada group</taxon>
        <taxon>Methanobacteria</taxon>
        <taxon>Methanobacteriales</taxon>
        <taxon>Methanobacteriaceae</taxon>
        <taxon>Methanobrevibacter</taxon>
    </lineage>
</organism>
<dbReference type="PATRIC" id="fig|49547.3.peg.1075"/>
<name>A0A162FG79_9EURY</name>
<dbReference type="Pfam" id="PF09218">
    <property type="entry name" value="EhaM"/>
    <property type="match status" value="1"/>
</dbReference>
<proteinExistence type="predicted"/>
<dbReference type="STRING" id="49547.MBCUR_10060"/>
<dbReference type="Proteomes" id="UP000077245">
    <property type="component" value="Unassembled WGS sequence"/>
</dbReference>
<dbReference type="SUPFAM" id="SSF101332">
    <property type="entry name" value="Hypothetical protein MTH393"/>
    <property type="match status" value="1"/>
</dbReference>
<evidence type="ECO:0008006" key="3">
    <source>
        <dbReference type="Google" id="ProtNLM"/>
    </source>
</evidence>
<dbReference type="InterPro" id="IPR036606">
    <property type="entry name" value="EhaM-like_sf"/>
</dbReference>
<comment type="caution">
    <text evidence="1">The sequence shown here is derived from an EMBL/GenBank/DDBJ whole genome shotgun (WGS) entry which is preliminary data.</text>
</comment>
<keyword evidence="2" id="KW-1185">Reference proteome</keyword>
<dbReference type="InterPro" id="IPR012056">
    <property type="entry name" value="NiFe_EhaM"/>
</dbReference>
<gene>
    <name evidence="1" type="ORF">MBCUR_10060</name>
</gene>
<dbReference type="OrthoDB" id="59507at2157"/>
<reference evidence="1 2" key="1">
    <citation type="submission" date="2016-04" db="EMBL/GenBank/DDBJ databases">
        <title>Genome sequence of Methanobrevibacter curvatus DSM 11111.</title>
        <authorList>
            <person name="Poehlein A."/>
            <person name="Seedorf H."/>
            <person name="Daniel R."/>
        </authorList>
    </citation>
    <scope>NUCLEOTIDE SEQUENCE [LARGE SCALE GENOMIC DNA]</scope>
    <source>
        <strain evidence="1 2">DSM 11111</strain>
    </source>
</reference>
<dbReference type="RefSeq" id="WP_067091051.1">
    <property type="nucleotide sequence ID" value="NZ_LWMV01000165.1"/>
</dbReference>
<dbReference type="AlphaFoldDB" id="A0A162FG79"/>
<accession>A0A162FG79</accession>
<dbReference type="EMBL" id="LWMV01000165">
    <property type="protein sequence ID" value="KZX12595.1"/>
    <property type="molecule type" value="Genomic_DNA"/>
</dbReference>
<protein>
    <recommendedName>
        <fullName evidence="3">NiFe hydrogenase</fullName>
    </recommendedName>
</protein>
<sequence length="134" mass="15621">MSKEENLLELMKLRILRSFRWENDVVIPLSKELNIEKEELENILMGHLDMSSLENLHSTFESVKHSCLMDKLNFDLNLSWLSDILEIVSEEDKNEIKLDVIKEISNGKKYEDALNEGKIALVSLLNETKIFEDI</sequence>
<dbReference type="Gene3D" id="1.10.3070.10">
    <property type="entry name" value="EhaM-like"/>
    <property type="match status" value="1"/>
</dbReference>
<evidence type="ECO:0000313" key="1">
    <source>
        <dbReference type="EMBL" id="KZX12595.1"/>
    </source>
</evidence>
<evidence type="ECO:0000313" key="2">
    <source>
        <dbReference type="Proteomes" id="UP000077245"/>
    </source>
</evidence>